<dbReference type="InterPro" id="IPR020613">
    <property type="entry name" value="Thiolase_CS"/>
</dbReference>
<keyword evidence="14" id="KW-1185">Reference proteome</keyword>
<dbReference type="InterPro" id="IPR020617">
    <property type="entry name" value="Thiolase_C"/>
</dbReference>
<evidence type="ECO:0000256" key="7">
    <source>
        <dbReference type="ARBA" id="ARBA00023140"/>
    </source>
</evidence>
<evidence type="ECO:0000256" key="2">
    <source>
        <dbReference type="ARBA" id="ARBA00010982"/>
    </source>
</evidence>
<dbReference type="InterPro" id="IPR002155">
    <property type="entry name" value="Thiolase"/>
</dbReference>
<proteinExistence type="inferred from homology"/>
<gene>
    <name evidence="13" type="ORF">Stube_40900</name>
</gene>
<dbReference type="OrthoDB" id="9764638at2"/>
<dbReference type="PANTHER" id="PTHR43853:SF8">
    <property type="entry name" value="3-KETOACYL-COA THIOLASE, PEROXISOMAL"/>
    <property type="match status" value="1"/>
</dbReference>
<dbReference type="AlphaFoldDB" id="A0A640UV22"/>
<dbReference type="NCBIfam" id="NF005890">
    <property type="entry name" value="PRK07851.1"/>
    <property type="match status" value="1"/>
</dbReference>
<dbReference type="SUPFAM" id="SSF53901">
    <property type="entry name" value="Thiolase-like"/>
    <property type="match status" value="2"/>
</dbReference>
<dbReference type="GeneID" id="96285184"/>
<protein>
    <submittedName>
        <fullName evidence="13">Acetyl-CoA acetyltransferase</fullName>
    </submittedName>
</protein>
<evidence type="ECO:0000313" key="13">
    <source>
        <dbReference type="EMBL" id="GFE39417.1"/>
    </source>
</evidence>
<evidence type="ECO:0000256" key="1">
    <source>
        <dbReference type="ARBA" id="ARBA00004275"/>
    </source>
</evidence>
<evidence type="ECO:0000256" key="3">
    <source>
        <dbReference type="ARBA" id="ARBA00022679"/>
    </source>
</evidence>
<feature type="domain" description="Thiolase N-terminal" evidence="11">
    <location>
        <begin position="5"/>
        <end position="274"/>
    </location>
</feature>
<evidence type="ECO:0000256" key="5">
    <source>
        <dbReference type="ARBA" id="ARBA00022946"/>
    </source>
</evidence>
<dbReference type="InterPro" id="IPR016039">
    <property type="entry name" value="Thiolase-like"/>
</dbReference>
<comment type="caution">
    <text evidence="13">The sequence shown here is derived from an EMBL/GenBank/DDBJ whole genome shotgun (WGS) entry which is preliminary data.</text>
</comment>
<evidence type="ECO:0000256" key="4">
    <source>
        <dbReference type="ARBA" id="ARBA00022832"/>
    </source>
</evidence>
<dbReference type="Proteomes" id="UP000431826">
    <property type="component" value="Unassembled WGS sequence"/>
</dbReference>
<feature type="domain" description="Thiolase C-terminal" evidence="12">
    <location>
        <begin position="282"/>
        <end position="404"/>
    </location>
</feature>
<dbReference type="Pfam" id="PF00108">
    <property type="entry name" value="Thiolase_N"/>
    <property type="match status" value="1"/>
</dbReference>
<keyword evidence="5" id="KW-0809">Transit peptide</keyword>
<dbReference type="GO" id="GO:0005737">
    <property type="term" value="C:cytoplasm"/>
    <property type="evidence" value="ECO:0007669"/>
    <property type="project" value="UniProtKB-ARBA"/>
</dbReference>
<feature type="active site" description="Proton acceptor" evidence="9">
    <location>
        <position position="361"/>
    </location>
</feature>
<dbReference type="RefSeq" id="WP_159745269.1">
    <property type="nucleotide sequence ID" value="NZ_BLIR01000001.1"/>
</dbReference>
<reference evidence="13 14" key="1">
    <citation type="submission" date="2019-12" db="EMBL/GenBank/DDBJ databases">
        <title>Whole genome shotgun sequence of Streptomyces tubercidicus NBRC 13090.</title>
        <authorList>
            <person name="Ichikawa N."/>
            <person name="Kimura A."/>
            <person name="Kitahashi Y."/>
            <person name="Komaki H."/>
            <person name="Tamura T."/>
        </authorList>
    </citation>
    <scope>NUCLEOTIDE SEQUENCE [LARGE SCALE GENOMIC DNA]</scope>
    <source>
        <strain evidence="13 14">NBRC 13090</strain>
    </source>
</reference>
<dbReference type="PROSITE" id="PS00737">
    <property type="entry name" value="THIOLASE_2"/>
    <property type="match status" value="1"/>
</dbReference>
<dbReference type="FunFam" id="3.40.47.10:FF:000013">
    <property type="entry name" value="Acetyl-CoA acetyltransferase"/>
    <property type="match status" value="1"/>
</dbReference>
<dbReference type="InterPro" id="IPR050215">
    <property type="entry name" value="Thiolase-like_sf_Thiolase"/>
</dbReference>
<dbReference type="NCBIfam" id="TIGR01930">
    <property type="entry name" value="AcCoA-C-Actrans"/>
    <property type="match status" value="1"/>
</dbReference>
<dbReference type="PANTHER" id="PTHR43853">
    <property type="entry name" value="3-KETOACYL-COA THIOLASE, PEROXISOMAL"/>
    <property type="match status" value="1"/>
</dbReference>
<dbReference type="GO" id="GO:0010124">
    <property type="term" value="P:phenylacetate catabolic process"/>
    <property type="evidence" value="ECO:0007669"/>
    <property type="project" value="TreeGrafter"/>
</dbReference>
<dbReference type="EMBL" id="BLIR01000001">
    <property type="protein sequence ID" value="GFE39417.1"/>
    <property type="molecule type" value="Genomic_DNA"/>
</dbReference>
<keyword evidence="8 10" id="KW-0012">Acyltransferase</keyword>
<keyword evidence="3 10" id="KW-0808">Transferase</keyword>
<evidence type="ECO:0000256" key="9">
    <source>
        <dbReference type="PIRSR" id="PIRSR000429-1"/>
    </source>
</evidence>
<dbReference type="Pfam" id="PF02803">
    <property type="entry name" value="Thiolase_C"/>
    <property type="match status" value="1"/>
</dbReference>
<dbReference type="GO" id="GO:0003988">
    <property type="term" value="F:acetyl-CoA C-acyltransferase activity"/>
    <property type="evidence" value="ECO:0007669"/>
    <property type="project" value="TreeGrafter"/>
</dbReference>
<evidence type="ECO:0000256" key="8">
    <source>
        <dbReference type="ARBA" id="ARBA00023315"/>
    </source>
</evidence>
<comment type="subcellular location">
    <subcellularLocation>
        <location evidence="1">Peroxisome</location>
    </subcellularLocation>
</comment>
<feature type="active site" description="Acyl-thioester intermediate" evidence="9">
    <location>
        <position position="90"/>
    </location>
</feature>
<sequence length="406" mass="42862">MPEAVIVSAARSPIGRAFKGSLKDLRPDDLTAKIIKTALAKVPELDPRDIDDLMLGCGLPGGEQGHNLGRIVAVQMGMDHLPGCTITRYCSSSLQTTRMALHAIKAGEGDVFISAGVETVSRSVKGSSDGLPDTHNPLFADAEARTAARAEQEGASWHDPREDGLIPDAYIAMGQTAENLARLKGITRQDMDEFGVRSQNLAEKAIQDGFWEREITPVTLPDGTVVAKDDGPRAGVTVEGVSGLKPVFRPDGLVTAGNCCPLNDGAAALVIMSDTKARELGLTPLARIVSTGVSGLSPEIMGYGPVEASKQALRRAGLSVSDIDLVEINEAFAAQVIPSYRDLGIDLDRLNVNGGAIAVGHPFGMTGARITTTLINSLQWHDKQFGLETMCVGGGQGMAMVIERLS</sequence>
<name>A0A640UV22_9ACTN</name>
<dbReference type="GO" id="GO:0006635">
    <property type="term" value="P:fatty acid beta-oxidation"/>
    <property type="evidence" value="ECO:0007669"/>
    <property type="project" value="TreeGrafter"/>
</dbReference>
<dbReference type="InterPro" id="IPR020616">
    <property type="entry name" value="Thiolase_N"/>
</dbReference>
<keyword evidence="6" id="KW-0443">Lipid metabolism</keyword>
<accession>A0A640UV22</accession>
<evidence type="ECO:0000259" key="11">
    <source>
        <dbReference type="Pfam" id="PF00108"/>
    </source>
</evidence>
<dbReference type="CDD" id="cd00751">
    <property type="entry name" value="thiolase"/>
    <property type="match status" value="1"/>
</dbReference>
<keyword evidence="4" id="KW-0276">Fatty acid metabolism</keyword>
<organism evidence="13 14">
    <name type="scientific">Streptomyces tubercidicus</name>
    <dbReference type="NCBI Taxonomy" id="47759"/>
    <lineage>
        <taxon>Bacteria</taxon>
        <taxon>Bacillati</taxon>
        <taxon>Actinomycetota</taxon>
        <taxon>Actinomycetes</taxon>
        <taxon>Kitasatosporales</taxon>
        <taxon>Streptomycetaceae</taxon>
        <taxon>Streptomyces</taxon>
    </lineage>
</organism>
<keyword evidence="7" id="KW-0576">Peroxisome</keyword>
<dbReference type="Gene3D" id="3.40.47.10">
    <property type="match status" value="1"/>
</dbReference>
<feature type="active site" description="Proton acceptor" evidence="9">
    <location>
        <position position="391"/>
    </location>
</feature>
<evidence type="ECO:0000313" key="14">
    <source>
        <dbReference type="Proteomes" id="UP000431826"/>
    </source>
</evidence>
<evidence type="ECO:0000259" key="12">
    <source>
        <dbReference type="Pfam" id="PF02803"/>
    </source>
</evidence>
<comment type="similarity">
    <text evidence="2 10">Belongs to the thiolase-like superfamily. Thiolase family.</text>
</comment>
<evidence type="ECO:0000256" key="10">
    <source>
        <dbReference type="RuleBase" id="RU003557"/>
    </source>
</evidence>
<evidence type="ECO:0000256" key="6">
    <source>
        <dbReference type="ARBA" id="ARBA00023098"/>
    </source>
</evidence>
<dbReference type="PIRSF" id="PIRSF000429">
    <property type="entry name" value="Ac-CoA_Ac_transf"/>
    <property type="match status" value="1"/>
</dbReference>